<dbReference type="InterPro" id="IPR051267">
    <property type="entry name" value="STEAP_metalloreductase"/>
</dbReference>
<dbReference type="Pfam" id="PF03807">
    <property type="entry name" value="F420_oxidored"/>
    <property type="match status" value="1"/>
</dbReference>
<sequence>MKIGVLGTGAVGEAIASALVERGYDVMMGSRTQNNKKAAEWVENSNEHASQGNFNDAAAFGELLFLCLNGTNALQAISTVNKENVDGKIIVDITNPLDFTKGLPPQIVEGLGNSNSLGEEIQKAMPGSFVVKTLNTVNYKLMVDAREVNKADHNLFMCGNDMEAKNKVRKFLADNFYWKADKIIDLGGIESARAVEAIVPFWVLVYRSLGTPLFNFKIVK</sequence>
<keyword evidence="4" id="KW-1185">Reference proteome</keyword>
<dbReference type="OrthoDB" id="663900at2"/>
<name>A0A1M5DDG0_9BACT</name>
<protein>
    <recommendedName>
        <fullName evidence="2">Pyrroline-5-carboxylate reductase catalytic N-terminal domain-containing protein</fullName>
    </recommendedName>
</protein>
<gene>
    <name evidence="3" type="ORF">SAMN02745131_03181</name>
</gene>
<dbReference type="Proteomes" id="UP000184048">
    <property type="component" value="Unassembled WGS sequence"/>
</dbReference>
<accession>A0A1M5DDG0</accession>
<dbReference type="AlphaFoldDB" id="A0A1M5DDG0"/>
<evidence type="ECO:0000313" key="4">
    <source>
        <dbReference type="Proteomes" id="UP000184048"/>
    </source>
</evidence>
<dbReference type="PANTHER" id="PTHR14239:SF10">
    <property type="entry name" value="REDUCTASE"/>
    <property type="match status" value="1"/>
</dbReference>
<dbReference type="InterPro" id="IPR028939">
    <property type="entry name" value="P5C_Rdtase_cat_N"/>
</dbReference>
<reference evidence="3 4" key="1">
    <citation type="submission" date="2016-11" db="EMBL/GenBank/DDBJ databases">
        <authorList>
            <person name="Jaros S."/>
            <person name="Januszkiewicz K."/>
            <person name="Wedrychowicz H."/>
        </authorList>
    </citation>
    <scope>NUCLEOTIDE SEQUENCE [LARGE SCALE GENOMIC DNA]</scope>
    <source>
        <strain evidence="3 4">DSM 18119</strain>
    </source>
</reference>
<organism evidence="3 4">
    <name type="scientific">Flavisolibacter ginsengisoli DSM 18119</name>
    <dbReference type="NCBI Taxonomy" id="1121884"/>
    <lineage>
        <taxon>Bacteria</taxon>
        <taxon>Pseudomonadati</taxon>
        <taxon>Bacteroidota</taxon>
        <taxon>Chitinophagia</taxon>
        <taxon>Chitinophagales</taxon>
        <taxon>Chitinophagaceae</taxon>
        <taxon>Flavisolibacter</taxon>
    </lineage>
</organism>
<feature type="domain" description="Pyrroline-5-carboxylate reductase catalytic N-terminal" evidence="2">
    <location>
        <begin position="2"/>
        <end position="96"/>
    </location>
</feature>
<dbReference type="Gene3D" id="3.40.50.720">
    <property type="entry name" value="NAD(P)-binding Rossmann-like Domain"/>
    <property type="match status" value="1"/>
</dbReference>
<dbReference type="PANTHER" id="PTHR14239">
    <property type="entry name" value="DUDULIN-RELATED"/>
    <property type="match status" value="1"/>
</dbReference>
<keyword evidence="1" id="KW-0560">Oxidoreductase</keyword>
<dbReference type="InterPro" id="IPR036291">
    <property type="entry name" value="NAD(P)-bd_dom_sf"/>
</dbReference>
<dbReference type="GO" id="GO:0016491">
    <property type="term" value="F:oxidoreductase activity"/>
    <property type="evidence" value="ECO:0007669"/>
    <property type="project" value="UniProtKB-KW"/>
</dbReference>
<proteinExistence type="predicted"/>
<evidence type="ECO:0000256" key="1">
    <source>
        <dbReference type="ARBA" id="ARBA00023002"/>
    </source>
</evidence>
<evidence type="ECO:0000313" key="3">
    <source>
        <dbReference type="EMBL" id="SHF65083.1"/>
    </source>
</evidence>
<dbReference type="SUPFAM" id="SSF51735">
    <property type="entry name" value="NAD(P)-binding Rossmann-fold domains"/>
    <property type="match status" value="1"/>
</dbReference>
<dbReference type="EMBL" id="FQUU01000015">
    <property type="protein sequence ID" value="SHF65083.1"/>
    <property type="molecule type" value="Genomic_DNA"/>
</dbReference>
<evidence type="ECO:0000259" key="2">
    <source>
        <dbReference type="Pfam" id="PF03807"/>
    </source>
</evidence>
<dbReference type="RefSeq" id="WP_072836329.1">
    <property type="nucleotide sequence ID" value="NZ_FQUU01000015.1"/>
</dbReference>